<dbReference type="PANTHER" id="PTHR15364:SF0">
    <property type="entry name" value="2'-DEOXYNUCLEOSIDE 5'-PHOSPHATE N-HYDROLASE 1"/>
    <property type="match status" value="1"/>
</dbReference>
<protein>
    <submittedName>
        <fullName evidence="1">Nucleoside 2-deoxyribosyltransferase</fullName>
    </submittedName>
</protein>
<proteinExistence type="predicted"/>
<dbReference type="GO" id="GO:0009159">
    <property type="term" value="P:deoxyribonucleoside monophosphate catabolic process"/>
    <property type="evidence" value="ECO:0007669"/>
    <property type="project" value="TreeGrafter"/>
</dbReference>
<dbReference type="Pfam" id="PF05014">
    <property type="entry name" value="Nuc_deoxyrib_tr"/>
    <property type="match status" value="1"/>
</dbReference>
<dbReference type="AlphaFoldDB" id="A0A172WKH4"/>
<sequence>MTLRIYLAGPGVFRSDALEHGERLKALCSEFGFIGLYPLDKQIPNGIEAPREQAAWIYRANLELLDQADAVLADLNFFRGGEPDSGTSFEVGYAVAQGKPIYGYLEGEGSFAERLQRQHPQLCGVPGLDCDGLQLEAFDLPLNLMLAVPATLICGGPHEALQCMAKALRPTPHA</sequence>
<dbReference type="Gene3D" id="3.40.50.450">
    <property type="match status" value="1"/>
</dbReference>
<organism evidence="1 2">
    <name type="scientific">Stutzerimonas stutzeri</name>
    <name type="common">Pseudomonas stutzeri</name>
    <dbReference type="NCBI Taxonomy" id="316"/>
    <lineage>
        <taxon>Bacteria</taxon>
        <taxon>Pseudomonadati</taxon>
        <taxon>Pseudomonadota</taxon>
        <taxon>Gammaproteobacteria</taxon>
        <taxon>Pseudomonadales</taxon>
        <taxon>Pseudomonadaceae</taxon>
        <taxon>Stutzerimonas</taxon>
    </lineage>
</organism>
<keyword evidence="1" id="KW-0808">Transferase</keyword>
<dbReference type="RefSeq" id="WP_064480425.1">
    <property type="nucleotide sequence ID" value="NZ_CP015641.1"/>
</dbReference>
<accession>A0A172WKH4</accession>
<dbReference type="EMBL" id="CP015641">
    <property type="protein sequence ID" value="ANF23964.1"/>
    <property type="molecule type" value="Genomic_DNA"/>
</dbReference>
<name>A0A172WKH4_STUST</name>
<reference evidence="1 2" key="1">
    <citation type="submission" date="2016-05" db="EMBL/GenBank/DDBJ databases">
        <title>Genome sequence of Pseudomonas stutzeri 273 and identification of the exopolysaccharide biosynthesis locus.</title>
        <authorList>
            <person name="Wu S."/>
            <person name="Sun C."/>
        </authorList>
    </citation>
    <scope>NUCLEOTIDE SEQUENCE [LARGE SCALE GENOMIC DNA]</scope>
    <source>
        <strain evidence="1 2">273</strain>
    </source>
</reference>
<dbReference type="PANTHER" id="PTHR15364">
    <property type="entry name" value="2'-DEOXYNUCLEOSIDE 5'-PHOSPHATE N-HYDROLASE 1"/>
    <property type="match status" value="1"/>
</dbReference>
<evidence type="ECO:0000313" key="2">
    <source>
        <dbReference type="Proteomes" id="UP000077787"/>
    </source>
</evidence>
<dbReference type="SUPFAM" id="SSF52309">
    <property type="entry name" value="N-(deoxy)ribosyltransferase-like"/>
    <property type="match status" value="1"/>
</dbReference>
<dbReference type="eggNOG" id="COG3613">
    <property type="taxonomic scope" value="Bacteria"/>
</dbReference>
<dbReference type="Proteomes" id="UP000077787">
    <property type="component" value="Chromosome"/>
</dbReference>
<dbReference type="GO" id="GO:0016740">
    <property type="term" value="F:transferase activity"/>
    <property type="evidence" value="ECO:0007669"/>
    <property type="project" value="UniProtKB-KW"/>
</dbReference>
<dbReference type="GO" id="GO:0070694">
    <property type="term" value="F:5-hydroxymethyl-dUMP N-hydrolase activity"/>
    <property type="evidence" value="ECO:0007669"/>
    <property type="project" value="TreeGrafter"/>
</dbReference>
<gene>
    <name evidence="1" type="ORF">PS273GM_01780</name>
</gene>
<dbReference type="InterPro" id="IPR051239">
    <property type="entry name" value="2'-dNMP_N-hydrolase"/>
</dbReference>
<dbReference type="OrthoDB" id="9795789at2"/>
<dbReference type="InterPro" id="IPR007710">
    <property type="entry name" value="Nucleoside_deoxyribTrfase"/>
</dbReference>
<evidence type="ECO:0000313" key="1">
    <source>
        <dbReference type="EMBL" id="ANF23964.1"/>
    </source>
</evidence>